<keyword evidence="3" id="KW-1185">Reference proteome</keyword>
<evidence type="ECO:0000256" key="1">
    <source>
        <dbReference type="SAM" id="MobiDB-lite"/>
    </source>
</evidence>
<protein>
    <submittedName>
        <fullName evidence="2">Uncharacterized protein</fullName>
    </submittedName>
</protein>
<feature type="region of interest" description="Disordered" evidence="1">
    <location>
        <begin position="44"/>
        <end position="72"/>
    </location>
</feature>
<dbReference type="EMBL" id="JAIFZO010000002">
    <property type="protein sequence ID" value="MCX4235523.1"/>
    <property type="molecule type" value="Genomic_DNA"/>
</dbReference>
<evidence type="ECO:0000313" key="3">
    <source>
        <dbReference type="Proteomes" id="UP001165590"/>
    </source>
</evidence>
<evidence type="ECO:0000313" key="2">
    <source>
        <dbReference type="EMBL" id="MCX4235523.1"/>
    </source>
</evidence>
<feature type="compositionally biased region" description="Basic and acidic residues" evidence="1">
    <location>
        <begin position="60"/>
        <end position="72"/>
    </location>
</feature>
<sequence>MNEGKQNPTAPNSPNTAKTEPVAYGYCSWHRGYSIDIRIISVDEQGSGPGGAQSACGPCRDQHDLIPFSDRP</sequence>
<dbReference type="Proteomes" id="UP001165590">
    <property type="component" value="Unassembled WGS sequence"/>
</dbReference>
<name>A0ABT3V6L8_9ACTN</name>
<accession>A0ABT3V6L8</accession>
<dbReference type="RefSeq" id="WP_267028194.1">
    <property type="nucleotide sequence ID" value="NZ_JAIFZO010000002.1"/>
</dbReference>
<comment type="caution">
    <text evidence="2">The sequence shown here is derived from an EMBL/GenBank/DDBJ whole genome shotgun (WGS) entry which is preliminary data.</text>
</comment>
<gene>
    <name evidence="2" type="ORF">K3769_22660</name>
</gene>
<proteinExistence type="predicted"/>
<reference evidence="2" key="1">
    <citation type="journal article" date="2022" name="bioRxiv">
        <title>Discovery and biosynthetic assessment of Streptomyces ortus sp nov. isolated from a deep-sea sponge.</title>
        <authorList>
            <person name="Williams S.E."/>
        </authorList>
    </citation>
    <scope>NUCLEOTIDE SEQUENCE</scope>
    <source>
        <strain evidence="2">A15ISP2-DRY2</strain>
    </source>
</reference>
<organism evidence="2 3">
    <name type="scientific">Streptomyces ortus</name>
    <dbReference type="NCBI Taxonomy" id="2867268"/>
    <lineage>
        <taxon>Bacteria</taxon>
        <taxon>Bacillati</taxon>
        <taxon>Actinomycetota</taxon>
        <taxon>Actinomycetes</taxon>
        <taxon>Kitasatosporales</taxon>
        <taxon>Streptomycetaceae</taxon>
        <taxon>Streptomyces</taxon>
    </lineage>
</organism>